<protein>
    <recommendedName>
        <fullName evidence="8">Probable membrane transporter protein</fullName>
    </recommendedName>
</protein>
<feature type="transmembrane region" description="Helical" evidence="8">
    <location>
        <begin position="174"/>
        <end position="194"/>
    </location>
</feature>
<dbReference type="PANTHER" id="PTHR30269">
    <property type="entry name" value="TRANSMEMBRANE PROTEIN YFCA"/>
    <property type="match status" value="1"/>
</dbReference>
<feature type="transmembrane region" description="Helical" evidence="8">
    <location>
        <begin position="73"/>
        <end position="92"/>
    </location>
</feature>
<name>A0A8J3ISD6_9CHLR</name>
<feature type="transmembrane region" description="Helical" evidence="8">
    <location>
        <begin position="200"/>
        <end position="220"/>
    </location>
</feature>
<dbReference type="PANTHER" id="PTHR30269:SF37">
    <property type="entry name" value="MEMBRANE TRANSPORTER PROTEIN"/>
    <property type="match status" value="1"/>
</dbReference>
<keyword evidence="5 8" id="KW-0812">Transmembrane</keyword>
<feature type="transmembrane region" description="Helical" evidence="8">
    <location>
        <begin position="98"/>
        <end position="116"/>
    </location>
</feature>
<evidence type="ECO:0000256" key="7">
    <source>
        <dbReference type="ARBA" id="ARBA00023136"/>
    </source>
</evidence>
<evidence type="ECO:0000256" key="5">
    <source>
        <dbReference type="ARBA" id="ARBA00022692"/>
    </source>
</evidence>
<organism evidence="9 10">
    <name type="scientific">Reticulibacter mediterranei</name>
    <dbReference type="NCBI Taxonomy" id="2778369"/>
    <lineage>
        <taxon>Bacteria</taxon>
        <taxon>Bacillati</taxon>
        <taxon>Chloroflexota</taxon>
        <taxon>Ktedonobacteria</taxon>
        <taxon>Ktedonobacterales</taxon>
        <taxon>Reticulibacteraceae</taxon>
        <taxon>Reticulibacter</taxon>
    </lineage>
</organism>
<keyword evidence="3" id="KW-0813">Transport</keyword>
<dbReference type="InterPro" id="IPR052017">
    <property type="entry name" value="TSUP"/>
</dbReference>
<evidence type="ECO:0000256" key="8">
    <source>
        <dbReference type="RuleBase" id="RU363041"/>
    </source>
</evidence>
<dbReference type="RefSeq" id="WP_220208519.1">
    <property type="nucleotide sequence ID" value="NZ_BNJK01000002.1"/>
</dbReference>
<comment type="subcellular location">
    <subcellularLocation>
        <location evidence="1 8">Cell membrane</location>
        <topology evidence="1 8">Multi-pass membrane protein</topology>
    </subcellularLocation>
</comment>
<keyword evidence="6 8" id="KW-1133">Transmembrane helix</keyword>
<feature type="transmembrane region" description="Helical" evidence="8">
    <location>
        <begin position="42"/>
        <end position="61"/>
    </location>
</feature>
<evidence type="ECO:0000256" key="6">
    <source>
        <dbReference type="ARBA" id="ARBA00022989"/>
    </source>
</evidence>
<dbReference type="EMBL" id="BNJK01000002">
    <property type="protein sequence ID" value="GHO97738.1"/>
    <property type="molecule type" value="Genomic_DNA"/>
</dbReference>
<comment type="similarity">
    <text evidence="2 8">Belongs to the 4-toluene sulfonate uptake permease (TSUP) (TC 2.A.102) family.</text>
</comment>
<reference evidence="9" key="1">
    <citation type="submission" date="2020-10" db="EMBL/GenBank/DDBJ databases">
        <title>Taxonomic study of unclassified bacteria belonging to the class Ktedonobacteria.</title>
        <authorList>
            <person name="Yabe S."/>
            <person name="Wang C.M."/>
            <person name="Zheng Y."/>
            <person name="Sakai Y."/>
            <person name="Cavaletti L."/>
            <person name="Monciardini P."/>
            <person name="Donadio S."/>
        </authorList>
    </citation>
    <scope>NUCLEOTIDE SEQUENCE</scope>
    <source>
        <strain evidence="9">ID150040</strain>
    </source>
</reference>
<evidence type="ECO:0000256" key="4">
    <source>
        <dbReference type="ARBA" id="ARBA00022475"/>
    </source>
</evidence>
<evidence type="ECO:0000256" key="1">
    <source>
        <dbReference type="ARBA" id="ARBA00004651"/>
    </source>
</evidence>
<evidence type="ECO:0000256" key="3">
    <source>
        <dbReference type="ARBA" id="ARBA00022448"/>
    </source>
</evidence>
<dbReference type="Pfam" id="PF01925">
    <property type="entry name" value="TauE"/>
    <property type="match status" value="1"/>
</dbReference>
<evidence type="ECO:0000313" key="10">
    <source>
        <dbReference type="Proteomes" id="UP000597444"/>
    </source>
</evidence>
<accession>A0A8J3ISD6</accession>
<feature type="transmembrane region" description="Helical" evidence="8">
    <location>
        <begin position="232"/>
        <end position="248"/>
    </location>
</feature>
<gene>
    <name evidence="9" type="ORF">KSF_077860</name>
</gene>
<dbReference type="GO" id="GO:0005886">
    <property type="term" value="C:plasma membrane"/>
    <property type="evidence" value="ECO:0007669"/>
    <property type="project" value="UniProtKB-SubCell"/>
</dbReference>
<dbReference type="InterPro" id="IPR002781">
    <property type="entry name" value="TM_pro_TauE-like"/>
</dbReference>
<sequence length="249" mass="26726">MTATLIGLVVAVVFIGALMRGTFGFGEAVISMPLLTLLPINLHTAISLVGLMGLTATGPTIISGWRHIDHRTLIWLLGAALPGIPVGLALVTFAPASLVTRTLGILLILYGGYSLLRPMLDQTAERVGMTHRGWALPFGFASGMLGSAYNIGGIPIVVYGTLSRWNRTSFHGTLQAYFLFADILIVSGQGLGGLWTANLFTLYAFSLPAIIVATLLGLFLHRRIPTERFTRYVFIIIILFGLLSLVTSA</sequence>
<keyword evidence="10" id="KW-1185">Reference proteome</keyword>
<evidence type="ECO:0000256" key="2">
    <source>
        <dbReference type="ARBA" id="ARBA00009142"/>
    </source>
</evidence>
<proteinExistence type="inferred from homology"/>
<keyword evidence="4 8" id="KW-1003">Cell membrane</keyword>
<evidence type="ECO:0000313" key="9">
    <source>
        <dbReference type="EMBL" id="GHO97738.1"/>
    </source>
</evidence>
<comment type="caution">
    <text evidence="9">The sequence shown here is derived from an EMBL/GenBank/DDBJ whole genome shotgun (WGS) entry which is preliminary data.</text>
</comment>
<dbReference type="Proteomes" id="UP000597444">
    <property type="component" value="Unassembled WGS sequence"/>
</dbReference>
<dbReference type="AlphaFoldDB" id="A0A8J3ISD6"/>
<keyword evidence="7 8" id="KW-0472">Membrane</keyword>